<comment type="caution">
    <text evidence="2">The sequence shown here is derived from an EMBL/GenBank/DDBJ whole genome shotgun (WGS) entry which is preliminary data.</text>
</comment>
<name>A0A0F9S7X8_9ZZZZ</name>
<reference evidence="2" key="1">
    <citation type="journal article" date="2015" name="Nature">
        <title>Complex archaea that bridge the gap between prokaryotes and eukaryotes.</title>
        <authorList>
            <person name="Spang A."/>
            <person name="Saw J.H."/>
            <person name="Jorgensen S.L."/>
            <person name="Zaremba-Niedzwiedzka K."/>
            <person name="Martijn J."/>
            <person name="Lind A.E."/>
            <person name="van Eijk R."/>
            <person name="Schleper C."/>
            <person name="Guy L."/>
            <person name="Ettema T.J."/>
        </authorList>
    </citation>
    <scope>NUCLEOTIDE SEQUENCE</scope>
</reference>
<evidence type="ECO:0000313" key="2">
    <source>
        <dbReference type="EMBL" id="KKN65015.1"/>
    </source>
</evidence>
<feature type="transmembrane region" description="Helical" evidence="1">
    <location>
        <begin position="62"/>
        <end position="84"/>
    </location>
</feature>
<organism evidence="2">
    <name type="scientific">marine sediment metagenome</name>
    <dbReference type="NCBI Taxonomy" id="412755"/>
    <lineage>
        <taxon>unclassified sequences</taxon>
        <taxon>metagenomes</taxon>
        <taxon>ecological metagenomes</taxon>
    </lineage>
</organism>
<sequence length="90" mass="10032">MTDRDLERVIIETAAELKGIRAGVTRMEDGQKELWKAIDGLREVEQENRIAITELSSIKGTLTIHLTLILATIAGIVSLGLWWMRVGMGK</sequence>
<keyword evidence="1" id="KW-0472">Membrane</keyword>
<keyword evidence="1" id="KW-0812">Transmembrane</keyword>
<protein>
    <submittedName>
        <fullName evidence="2">Uncharacterized protein</fullName>
    </submittedName>
</protein>
<gene>
    <name evidence="2" type="ORF">LCGC14_0485720</name>
</gene>
<dbReference type="EMBL" id="LAZR01000537">
    <property type="protein sequence ID" value="KKN65015.1"/>
    <property type="molecule type" value="Genomic_DNA"/>
</dbReference>
<proteinExistence type="predicted"/>
<dbReference type="AlphaFoldDB" id="A0A0F9S7X8"/>
<accession>A0A0F9S7X8</accession>
<evidence type="ECO:0000256" key="1">
    <source>
        <dbReference type="SAM" id="Phobius"/>
    </source>
</evidence>
<keyword evidence="1" id="KW-1133">Transmembrane helix</keyword>